<sequence length="485" mass="52490">MIHPTQKHLTRLACHGTAACCLLWLSACATTSSSGDSRAQFDASLPTNWQHETTATSTPGSTDLSQCWSRFNDPQLEALIAEALEHNTDSRTALSNIRQARAERGLESAELWPSLSGSVSASSANSRDRQTNQSSSSESYGATLDASWEIDLFGQQQQYLKAADAELAATTEDFYQLQVSLAAEVASTYLELCSLQDQLAIVQQSLSNRLDTVELTQWLEDAGEGDALDTQQSISSAEQARAQIPDLEQSIVETRNSLAILTARTPESLSELTSAATRFPQVPDAITIGIPAETLRQRPDIRAAERRIEAATANLSASERSRLPSLNLSGSIGLEALSSGDLLDPQNILSNIAAGLSAPIWDAGRISRNIEIQQETLTQAYLSYESAVLNALSEVENALSAIQKRNTQLTTLDKATTAAHQATELAQVQYETGEIDLLTVLDTQRTELSLQQSRTSTQAQLLNAHVQLYKSLGGAWNTPSEITQL</sequence>
<keyword evidence="2" id="KW-0472">Membrane</keyword>
<dbReference type="Proteomes" id="UP001324993">
    <property type="component" value="Chromosome"/>
</dbReference>
<dbReference type="Pfam" id="PF02321">
    <property type="entry name" value="OEP"/>
    <property type="match status" value="2"/>
</dbReference>
<dbReference type="SUPFAM" id="SSF56954">
    <property type="entry name" value="Outer membrane efflux proteins (OEP)"/>
    <property type="match status" value="1"/>
</dbReference>
<feature type="signal peptide" evidence="2">
    <location>
        <begin position="1"/>
        <end position="29"/>
    </location>
</feature>
<keyword evidence="2" id="KW-0732">Signal</keyword>
<feature type="region of interest" description="Disordered" evidence="3">
    <location>
        <begin position="116"/>
        <end position="140"/>
    </location>
</feature>
<comment type="similarity">
    <text evidence="1 2">Belongs to the outer membrane factor (OMF) (TC 1.B.17) family.</text>
</comment>
<evidence type="ECO:0000256" key="3">
    <source>
        <dbReference type="SAM" id="MobiDB-lite"/>
    </source>
</evidence>
<dbReference type="RefSeq" id="WP_319833222.1">
    <property type="nucleotide sequence ID" value="NZ_CP138858.1"/>
</dbReference>
<evidence type="ECO:0000313" key="5">
    <source>
        <dbReference type="Proteomes" id="UP001324993"/>
    </source>
</evidence>
<dbReference type="PROSITE" id="PS51257">
    <property type="entry name" value="PROKAR_LIPOPROTEIN"/>
    <property type="match status" value="1"/>
</dbReference>
<dbReference type="InterPro" id="IPR010131">
    <property type="entry name" value="MdtP/NodT-like"/>
</dbReference>
<dbReference type="PANTHER" id="PTHR30203">
    <property type="entry name" value="OUTER MEMBRANE CATION EFFLUX PROTEIN"/>
    <property type="match status" value="1"/>
</dbReference>
<keyword evidence="5" id="KW-1185">Reference proteome</keyword>
<protein>
    <submittedName>
        <fullName evidence="4">Efflux transporter outer membrane subunit</fullName>
    </submittedName>
</protein>
<accession>A0ABZ0RLQ0</accession>
<name>A0ABZ0RLQ0_9BACT</name>
<dbReference type="NCBIfam" id="TIGR01845">
    <property type="entry name" value="outer_NodT"/>
    <property type="match status" value="1"/>
</dbReference>
<dbReference type="Gene3D" id="2.20.200.10">
    <property type="entry name" value="Outer membrane efflux proteins (OEP)"/>
    <property type="match status" value="1"/>
</dbReference>
<comment type="subcellular location">
    <subcellularLocation>
        <location evidence="2">Cell membrane</location>
        <topology evidence="2">Lipid-anchor</topology>
    </subcellularLocation>
</comment>
<keyword evidence="2" id="KW-0449">Lipoprotein</keyword>
<dbReference type="Gene3D" id="1.20.1600.10">
    <property type="entry name" value="Outer membrane efflux proteins (OEP)"/>
    <property type="match status" value="1"/>
</dbReference>
<gene>
    <name evidence="4" type="ORF">SH580_01440</name>
</gene>
<proteinExistence type="inferred from homology"/>
<evidence type="ECO:0000313" key="4">
    <source>
        <dbReference type="EMBL" id="WPJ96363.1"/>
    </source>
</evidence>
<evidence type="ECO:0000256" key="2">
    <source>
        <dbReference type="RuleBase" id="RU362097"/>
    </source>
</evidence>
<feature type="chain" id="PRO_5045006492" evidence="2">
    <location>
        <begin position="30"/>
        <end position="485"/>
    </location>
</feature>
<feature type="compositionally biased region" description="Polar residues" evidence="3">
    <location>
        <begin position="131"/>
        <end position="140"/>
    </location>
</feature>
<organism evidence="4 5">
    <name type="scientific">Coraliomargarita algicola</name>
    <dbReference type="NCBI Taxonomy" id="3092156"/>
    <lineage>
        <taxon>Bacteria</taxon>
        <taxon>Pseudomonadati</taxon>
        <taxon>Verrucomicrobiota</taxon>
        <taxon>Opitutia</taxon>
        <taxon>Puniceicoccales</taxon>
        <taxon>Coraliomargaritaceae</taxon>
        <taxon>Coraliomargarita</taxon>
    </lineage>
</organism>
<keyword evidence="2" id="KW-1134">Transmembrane beta strand</keyword>
<dbReference type="InterPro" id="IPR003423">
    <property type="entry name" value="OMP_efflux"/>
</dbReference>
<feature type="compositionally biased region" description="Low complexity" evidence="3">
    <location>
        <begin position="116"/>
        <end position="125"/>
    </location>
</feature>
<reference evidence="4 5" key="1">
    <citation type="submission" date="2023-11" db="EMBL/GenBank/DDBJ databases">
        <title>Coraliomargarita sp. nov., isolated from marine algae.</title>
        <authorList>
            <person name="Lee J.K."/>
            <person name="Baek J.H."/>
            <person name="Kim J.M."/>
            <person name="Choi D.G."/>
            <person name="Jeon C.O."/>
        </authorList>
    </citation>
    <scope>NUCLEOTIDE SEQUENCE [LARGE SCALE GENOMIC DNA]</scope>
    <source>
        <strain evidence="4 5">J2-16</strain>
    </source>
</reference>
<evidence type="ECO:0000256" key="1">
    <source>
        <dbReference type="ARBA" id="ARBA00007613"/>
    </source>
</evidence>
<dbReference type="EMBL" id="CP138858">
    <property type="protein sequence ID" value="WPJ96363.1"/>
    <property type="molecule type" value="Genomic_DNA"/>
</dbReference>
<keyword evidence="2" id="KW-0812">Transmembrane</keyword>
<keyword evidence="2" id="KW-0564">Palmitate</keyword>
<dbReference type="PANTHER" id="PTHR30203:SF31">
    <property type="entry name" value="RND EFFLUX SYSTEM, OUTER MEMBRANE LIPOPROTEIN, NODT"/>
    <property type="match status" value="1"/>
</dbReference>